<keyword evidence="3" id="KW-0238">DNA-binding</keyword>
<feature type="compositionally biased region" description="Basic and acidic residues" evidence="6">
    <location>
        <begin position="758"/>
        <end position="771"/>
    </location>
</feature>
<evidence type="ECO:0000256" key="5">
    <source>
        <dbReference type="ARBA" id="ARBA00023242"/>
    </source>
</evidence>
<accession>A0A8S1ZDX4</accession>
<feature type="domain" description="MBD" evidence="7">
    <location>
        <begin position="450"/>
        <end position="520"/>
    </location>
</feature>
<proteinExistence type="predicted"/>
<keyword evidence="5" id="KW-0539">Nucleus</keyword>
<dbReference type="PANTHER" id="PTHR33729:SF19">
    <property type="entry name" value="METHYL-CPG-BINDING DOMAIN-CONTAINING PROTEIN 10"/>
    <property type="match status" value="1"/>
</dbReference>
<feature type="region of interest" description="Disordered" evidence="6">
    <location>
        <begin position="29"/>
        <end position="81"/>
    </location>
</feature>
<evidence type="ECO:0000313" key="8">
    <source>
        <dbReference type="EMBL" id="CAE5957558.1"/>
    </source>
</evidence>
<keyword evidence="4" id="KW-0804">Transcription</keyword>
<reference evidence="8" key="1">
    <citation type="submission" date="2021-01" db="EMBL/GenBank/DDBJ databases">
        <authorList>
            <person name="Bezrukov I."/>
        </authorList>
    </citation>
    <scope>NUCLEOTIDE SEQUENCE</scope>
</reference>
<dbReference type="GO" id="GO:0003677">
    <property type="term" value="F:DNA binding"/>
    <property type="evidence" value="ECO:0007669"/>
    <property type="project" value="UniProtKB-KW"/>
</dbReference>
<feature type="compositionally biased region" description="Polar residues" evidence="6">
    <location>
        <begin position="705"/>
        <end position="719"/>
    </location>
</feature>
<dbReference type="PANTHER" id="PTHR33729">
    <property type="entry name" value="METHYL-CPG BINDING DOMAIN CONTAINING PROTEIN, EXPRESSED"/>
    <property type="match status" value="1"/>
</dbReference>
<feature type="compositionally biased region" description="Basic and acidic residues" evidence="6">
    <location>
        <begin position="723"/>
        <end position="751"/>
    </location>
</feature>
<dbReference type="Proteomes" id="UP000682877">
    <property type="component" value="Chromosome 1"/>
</dbReference>
<dbReference type="Pfam" id="PF01429">
    <property type="entry name" value="MBD"/>
    <property type="match status" value="1"/>
</dbReference>
<feature type="compositionally biased region" description="Basic and acidic residues" evidence="6">
    <location>
        <begin position="692"/>
        <end position="704"/>
    </location>
</feature>
<feature type="compositionally biased region" description="Basic and acidic residues" evidence="6">
    <location>
        <begin position="552"/>
        <end position="662"/>
    </location>
</feature>
<evidence type="ECO:0000313" key="9">
    <source>
        <dbReference type="Proteomes" id="UP000682877"/>
    </source>
</evidence>
<dbReference type="GO" id="GO:0005634">
    <property type="term" value="C:nucleus"/>
    <property type="evidence" value="ECO:0007669"/>
    <property type="project" value="UniProtKB-SubCell"/>
</dbReference>
<gene>
    <name evidence="8" type="ORF">AARE701A_LOCUS1255</name>
</gene>
<dbReference type="InterPro" id="IPR016177">
    <property type="entry name" value="DNA-bd_dom_sf"/>
</dbReference>
<protein>
    <recommendedName>
        <fullName evidence="7">MBD domain-containing protein</fullName>
    </recommendedName>
</protein>
<name>A0A8S1ZDX4_ARAAE</name>
<dbReference type="PROSITE" id="PS50982">
    <property type="entry name" value="MBD"/>
    <property type="match status" value="1"/>
</dbReference>
<keyword evidence="9" id="KW-1185">Reference proteome</keyword>
<feature type="compositionally biased region" description="Polar residues" evidence="6">
    <location>
        <begin position="526"/>
        <end position="537"/>
    </location>
</feature>
<dbReference type="InterPro" id="IPR001739">
    <property type="entry name" value="Methyl_CpG_DNA-bd"/>
</dbReference>
<evidence type="ECO:0000256" key="3">
    <source>
        <dbReference type="ARBA" id="ARBA00023125"/>
    </source>
</evidence>
<feature type="compositionally biased region" description="Polar residues" evidence="6">
    <location>
        <begin position="47"/>
        <end position="69"/>
    </location>
</feature>
<sequence length="823" mass="90899">MSGHREHINSRHTREIFLTSSSLSFSSLSSSVSWDDAVELSTKESKASSSEDTSQQNGVLSNASSSKGSDISGVTHVRMQPPSSEISGLTHVRMQPAPSPPSRLRPVHLMNKGIANYDPGRIPASVFGKNGDVTWSEISNESLFSLKIDGYRKSNAQAPRQSNLKPEEVLMSGEFLRYSPSLVVKPEDAKEKRSEVKEIKNEETRVKSHIRQEKYPSFPDVPLSSIPSNFYCLYAPPIKGQSYSRPVDEKKKNLELSQIYRSSWVYKSLTSQSMGGCVGCYREHRSTATTLKDPPSNSIARPCKKPSVSEDFWSTSTVDMDNITFPSQGSLSSNQTFDSQSGARNSNAPPEFVNQGLLLWNQTRERWVGKEKPNKPADRNQGAKLNWNAATYDSLLGSNKLFPQPIPLTEMVDFLVDIWEEEGHVLVSPVPLAHCSYLPGDLEKKKMENTDELVSIELPAPASWKKLFYPKRAGTPRKTEIVFVAPTGEEISSRKQLEQYLKAHPGNPLISEFEWTTGETPRRSSRISQKVKATTPTPDKEPLLKKRRSSLTKKDNKEAAEKNEEAAVKENMDVDKDGKTENAEAEKEKEKEGVTEIAEAEKENKEGEKTEAEKEGQTEIAEAKKGEKEGEKAEAENKEAEVVTDKKESMEVDTSELEKKTESGGGAEEPSKVEGLKDTEMKEPQVVVTEGDGEKKPADEKTENKGSMTTEANGEQNVTPGEHNLDADAEVNKGKEPKEYDEKKSEAEANKGNDAQESDEKKTEAAANKENETEESDVTKTEAAAATAVAEEKSNDLKAEDTNRSLEANQVQQPQGSAASVSC</sequence>
<feature type="compositionally biased region" description="Polar residues" evidence="6">
    <location>
        <begin position="805"/>
        <end position="823"/>
    </location>
</feature>
<feature type="compositionally biased region" description="Basic and acidic residues" evidence="6">
    <location>
        <begin position="790"/>
        <end position="804"/>
    </location>
</feature>
<comment type="subcellular location">
    <subcellularLocation>
        <location evidence="1">Nucleus</location>
    </subcellularLocation>
</comment>
<dbReference type="SUPFAM" id="SSF54171">
    <property type="entry name" value="DNA-binding domain"/>
    <property type="match status" value="1"/>
</dbReference>
<dbReference type="EMBL" id="LR999451">
    <property type="protein sequence ID" value="CAE5957558.1"/>
    <property type="molecule type" value="Genomic_DNA"/>
</dbReference>
<feature type="compositionally biased region" description="Basic and acidic residues" evidence="6">
    <location>
        <begin position="669"/>
        <end position="683"/>
    </location>
</feature>
<dbReference type="Pfam" id="PF13259">
    <property type="entry name" value="clamp_Gag1-like"/>
    <property type="match status" value="1"/>
</dbReference>
<evidence type="ECO:0000256" key="1">
    <source>
        <dbReference type="ARBA" id="ARBA00004123"/>
    </source>
</evidence>
<evidence type="ECO:0000256" key="4">
    <source>
        <dbReference type="ARBA" id="ARBA00023163"/>
    </source>
</evidence>
<feature type="region of interest" description="Disordered" evidence="6">
    <location>
        <begin position="510"/>
        <end position="823"/>
    </location>
</feature>
<dbReference type="InterPro" id="IPR039622">
    <property type="entry name" value="MBD10/11"/>
</dbReference>
<keyword evidence="2" id="KW-0805">Transcription regulation</keyword>
<evidence type="ECO:0000259" key="7">
    <source>
        <dbReference type="PROSITE" id="PS50982"/>
    </source>
</evidence>
<feature type="region of interest" description="Disordered" evidence="6">
    <location>
        <begin position="329"/>
        <end position="348"/>
    </location>
</feature>
<organism evidence="8 9">
    <name type="scientific">Arabidopsis arenosa</name>
    <name type="common">Sand rock-cress</name>
    <name type="synonym">Cardaminopsis arenosa</name>
    <dbReference type="NCBI Taxonomy" id="38785"/>
    <lineage>
        <taxon>Eukaryota</taxon>
        <taxon>Viridiplantae</taxon>
        <taxon>Streptophyta</taxon>
        <taxon>Embryophyta</taxon>
        <taxon>Tracheophyta</taxon>
        <taxon>Spermatophyta</taxon>
        <taxon>Magnoliopsida</taxon>
        <taxon>eudicotyledons</taxon>
        <taxon>Gunneridae</taxon>
        <taxon>Pentapetalae</taxon>
        <taxon>rosids</taxon>
        <taxon>malvids</taxon>
        <taxon>Brassicales</taxon>
        <taxon>Brassicaceae</taxon>
        <taxon>Camelineae</taxon>
        <taxon>Arabidopsis</taxon>
    </lineage>
</organism>
<dbReference type="Gene3D" id="3.30.890.10">
    <property type="entry name" value="Methyl-cpg-binding Protein 2, Chain A"/>
    <property type="match status" value="1"/>
</dbReference>
<evidence type="ECO:0000256" key="6">
    <source>
        <dbReference type="SAM" id="MobiDB-lite"/>
    </source>
</evidence>
<dbReference type="AlphaFoldDB" id="A0A8S1ZDX4"/>
<dbReference type="InterPro" id="IPR025124">
    <property type="entry name" value="Gag1-like_clamp"/>
</dbReference>
<evidence type="ECO:0000256" key="2">
    <source>
        <dbReference type="ARBA" id="ARBA00023015"/>
    </source>
</evidence>